<reference evidence="2" key="1">
    <citation type="submission" date="2016-12" db="EMBL/GenBank/DDBJ databases">
        <authorList>
            <person name="Herbold C."/>
        </authorList>
    </citation>
    <scope>NUCLEOTIDE SEQUENCE [LARGE SCALE GENOMIC DNA]</scope>
</reference>
<keyword evidence="2" id="KW-1185">Reference proteome</keyword>
<dbReference type="RefSeq" id="WP_101009492.1">
    <property type="nucleotide sequence ID" value="NZ_FRFC01000003.1"/>
</dbReference>
<gene>
    <name evidence="1" type="ORF">NSIN_20484</name>
</gene>
<proteinExistence type="predicted"/>
<dbReference type="Gene3D" id="3.30.530.20">
    <property type="match status" value="1"/>
</dbReference>
<sequence>MVEIKIWVQIGAPLEKVYGIISKTDDDPKFWTLTKRIRNISKKENEIVRESVIGKVDKCLQKITLVPNDRVHVLWTHGMIKGTRDIILNAMGNTTLLEISMDYKISGPAGLFSGRIKEELQMEAEYAADLIKETAEGRPHSIPMVERKSWADLIRG</sequence>
<dbReference type="EMBL" id="FRFC01000003">
    <property type="protein sequence ID" value="SHO44935.1"/>
    <property type="molecule type" value="Genomic_DNA"/>
</dbReference>
<dbReference type="SUPFAM" id="SSF55961">
    <property type="entry name" value="Bet v1-like"/>
    <property type="match status" value="1"/>
</dbReference>
<accession>A0A2H1EGE4</accession>
<evidence type="ECO:0000313" key="2">
    <source>
        <dbReference type="Proteomes" id="UP000232412"/>
    </source>
</evidence>
<name>A0A2H1EGE4_9ARCH</name>
<dbReference type="InterPro" id="IPR023393">
    <property type="entry name" value="START-like_dom_sf"/>
</dbReference>
<dbReference type="OrthoDB" id="11004at2157"/>
<dbReference type="AlphaFoldDB" id="A0A2H1EGE4"/>
<dbReference type="Proteomes" id="UP000232412">
    <property type="component" value="Unassembled WGS sequence"/>
</dbReference>
<organism evidence="1 2">
    <name type="scientific">Nitrosotalea sinensis</name>
    <dbReference type="NCBI Taxonomy" id="1499975"/>
    <lineage>
        <taxon>Archaea</taxon>
        <taxon>Nitrososphaerota</taxon>
        <taxon>Nitrososphaeria</taxon>
        <taxon>Nitrosotaleales</taxon>
        <taxon>Nitrosotaleaceae</taxon>
        <taxon>Nitrosotalea</taxon>
    </lineage>
</organism>
<protein>
    <submittedName>
        <fullName evidence="1">Cyclase/dehydrase</fullName>
    </submittedName>
</protein>
<evidence type="ECO:0000313" key="1">
    <source>
        <dbReference type="EMBL" id="SHO44935.1"/>
    </source>
</evidence>